<feature type="transmembrane region" description="Helical" evidence="11">
    <location>
        <begin position="484"/>
        <end position="502"/>
    </location>
</feature>
<feature type="transmembrane region" description="Helical" evidence="11">
    <location>
        <begin position="395"/>
        <end position="418"/>
    </location>
</feature>
<evidence type="ECO:0000256" key="11">
    <source>
        <dbReference type="SAM" id="Phobius"/>
    </source>
</evidence>
<keyword evidence="15" id="KW-1185">Reference proteome</keyword>
<feature type="transmembrane region" description="Helical" evidence="11">
    <location>
        <begin position="522"/>
        <end position="538"/>
    </location>
</feature>
<dbReference type="PANTHER" id="PTHR10783">
    <property type="entry name" value="XENOTROPIC AND POLYTROPIC RETROVIRUS RECEPTOR 1-RELATED"/>
    <property type="match status" value="1"/>
</dbReference>
<protein>
    <submittedName>
        <fullName evidence="14">Uncharacterized protein</fullName>
    </submittedName>
</protein>
<feature type="domain" description="EXS" evidence="12">
    <location>
        <begin position="482"/>
        <end position="676"/>
    </location>
</feature>
<sequence>MKFGKDLKKQKVPEWTEAYVDYNGLKRILQRAHNNNFKNEDIEKQVITVSSGEGEENERFFFKKLDDELNKTNSFYKDNVEEVITEVNSLKKQIEALTALRIKVINPVDDIGKSETENIGMRQMDGELDSNLEILDRVKITNTVDNPISTIKSVFKDASERDLSYNKEELKEAEGTLRVAFIEFYHKLCHLKHYTFMNLTAFSKILKKYEKVTSRNVARSYMKIVDNSYIGSSDEVTRLMEWVEIVFIKTFLKSNRREGMKLLRPKHKKEKHRVTFCSGFFSGCSIALLVAVVLLIGETKLIHKKEATLYMDTIFPLYSFYIYIVLHMMMYAANIYFWRCYKINYPFIFGFKQGTELDYREIFLLSNGLAVIALSTFIVHLHVKMDSKSQHYETYIELLPLGLVVVVVGITFLPFNVIYRPSRFFLIKCIFRCVCSPLYKVTMPDFFLADQLTSQIQAMRSFEYYICFYGGGILSKRLIKCNHLDLYNVFYFVVAVIPYWFRFLQCVRRLFEERDVLHGYNGLRYFWTIVAVVVRTTFEQRKGTTWKVLALVSSAIATIANTYWDIVVDWGLLQRKSKNVLLRDKLLISHKSVYFAAMVLDVLFRFAWLQIVLTLNVHSLQGKTITTIFSCLEIVRRGLWNFFRLENEHLNNVGRYRAFKSVPLPFTYYDEEDDDDDKDD</sequence>
<proteinExistence type="inferred from homology"/>
<organism evidence="14 15">
    <name type="scientific">Castilleja foliolosa</name>
    <dbReference type="NCBI Taxonomy" id="1961234"/>
    <lineage>
        <taxon>Eukaryota</taxon>
        <taxon>Viridiplantae</taxon>
        <taxon>Streptophyta</taxon>
        <taxon>Embryophyta</taxon>
        <taxon>Tracheophyta</taxon>
        <taxon>Spermatophyta</taxon>
        <taxon>Magnoliopsida</taxon>
        <taxon>eudicotyledons</taxon>
        <taxon>Gunneridae</taxon>
        <taxon>Pentapetalae</taxon>
        <taxon>asterids</taxon>
        <taxon>lamiids</taxon>
        <taxon>Lamiales</taxon>
        <taxon>Orobanchaceae</taxon>
        <taxon>Pedicularideae</taxon>
        <taxon>Castillejinae</taxon>
        <taxon>Castilleja</taxon>
    </lineage>
</organism>
<gene>
    <name evidence="14" type="ORF">CASFOL_003929</name>
</gene>
<comment type="caution">
    <text evidence="14">The sequence shown here is derived from an EMBL/GenBank/DDBJ whole genome shotgun (WGS) entry which is preliminary data.</text>
</comment>
<evidence type="ECO:0000256" key="5">
    <source>
        <dbReference type="ARBA" id="ARBA00022592"/>
    </source>
</evidence>
<evidence type="ECO:0000313" key="14">
    <source>
        <dbReference type="EMBL" id="KAL3654248.1"/>
    </source>
</evidence>
<evidence type="ECO:0000256" key="7">
    <source>
        <dbReference type="ARBA" id="ARBA00022989"/>
    </source>
</evidence>
<dbReference type="PANTHER" id="PTHR10783:SF104">
    <property type="entry name" value="PHOSPHATE TRANSPORTER PHO1 HOMOLOG 10"/>
    <property type="match status" value="1"/>
</dbReference>
<dbReference type="GO" id="GO:0005886">
    <property type="term" value="C:plasma membrane"/>
    <property type="evidence" value="ECO:0007669"/>
    <property type="project" value="UniProtKB-SubCell"/>
</dbReference>
<dbReference type="GO" id="GO:0006817">
    <property type="term" value="P:phosphate ion transport"/>
    <property type="evidence" value="ECO:0007669"/>
    <property type="project" value="UniProtKB-KW"/>
</dbReference>
<keyword evidence="3" id="KW-0813">Transport</keyword>
<feature type="transmembrane region" description="Helical" evidence="11">
    <location>
        <begin position="317"/>
        <end position="341"/>
    </location>
</feature>
<dbReference type="InterPro" id="IPR034092">
    <property type="entry name" value="PHO1_SPX"/>
</dbReference>
<evidence type="ECO:0000256" key="8">
    <source>
        <dbReference type="ARBA" id="ARBA00023136"/>
    </source>
</evidence>
<dbReference type="InterPro" id="IPR004331">
    <property type="entry name" value="SPX_dom"/>
</dbReference>
<dbReference type="PROSITE" id="PS51382">
    <property type="entry name" value="SPX"/>
    <property type="match status" value="1"/>
</dbReference>
<evidence type="ECO:0000256" key="2">
    <source>
        <dbReference type="ARBA" id="ARBA00009665"/>
    </source>
</evidence>
<feature type="transmembrane region" description="Helical" evidence="11">
    <location>
        <begin position="550"/>
        <end position="573"/>
    </location>
</feature>
<dbReference type="PROSITE" id="PS51380">
    <property type="entry name" value="EXS"/>
    <property type="match status" value="1"/>
</dbReference>
<evidence type="ECO:0000256" key="3">
    <source>
        <dbReference type="ARBA" id="ARBA00022448"/>
    </source>
</evidence>
<keyword evidence="8 11" id="KW-0472">Membrane</keyword>
<comment type="function">
    <text evidence="9">May transport inorganic phosphate (Pi).</text>
</comment>
<reference evidence="15" key="1">
    <citation type="journal article" date="2024" name="IScience">
        <title>Strigolactones Initiate the Formation of Haustorium-like Structures in Castilleja.</title>
        <authorList>
            <person name="Buerger M."/>
            <person name="Peterson D."/>
            <person name="Chory J."/>
        </authorList>
    </citation>
    <scope>NUCLEOTIDE SEQUENCE [LARGE SCALE GENOMIC DNA]</scope>
</reference>
<dbReference type="Proteomes" id="UP001632038">
    <property type="component" value="Unassembled WGS sequence"/>
</dbReference>
<keyword evidence="6 11" id="KW-0812">Transmembrane</keyword>
<feature type="transmembrane region" description="Helical" evidence="11">
    <location>
        <begin position="362"/>
        <end position="383"/>
    </location>
</feature>
<keyword evidence="5" id="KW-0592">Phosphate transport</keyword>
<name>A0ABD3EIK9_9LAMI</name>
<keyword evidence="7 11" id="KW-1133">Transmembrane helix</keyword>
<evidence type="ECO:0000256" key="10">
    <source>
        <dbReference type="SAM" id="Coils"/>
    </source>
</evidence>
<feature type="transmembrane region" description="Helical" evidence="11">
    <location>
        <begin position="274"/>
        <end position="297"/>
    </location>
</feature>
<feature type="domain" description="SPX" evidence="13">
    <location>
        <begin position="1"/>
        <end position="223"/>
    </location>
</feature>
<keyword evidence="10" id="KW-0175">Coiled coil</keyword>
<dbReference type="Pfam" id="PF03124">
    <property type="entry name" value="EXS"/>
    <property type="match status" value="1"/>
</dbReference>
<evidence type="ECO:0000256" key="1">
    <source>
        <dbReference type="ARBA" id="ARBA00004651"/>
    </source>
</evidence>
<dbReference type="InterPro" id="IPR004342">
    <property type="entry name" value="EXS_C"/>
</dbReference>
<dbReference type="CDD" id="cd14476">
    <property type="entry name" value="SPX_PHO1_like"/>
    <property type="match status" value="1"/>
</dbReference>
<dbReference type="AlphaFoldDB" id="A0ABD3EIK9"/>
<evidence type="ECO:0000313" key="15">
    <source>
        <dbReference type="Proteomes" id="UP001632038"/>
    </source>
</evidence>
<feature type="transmembrane region" description="Helical" evidence="11">
    <location>
        <begin position="593"/>
        <end position="615"/>
    </location>
</feature>
<dbReference type="EMBL" id="JAVIJP010000005">
    <property type="protein sequence ID" value="KAL3654248.1"/>
    <property type="molecule type" value="Genomic_DNA"/>
</dbReference>
<comment type="similarity">
    <text evidence="2">Belongs to the SYG1 (TC 2.A.94) family.</text>
</comment>
<evidence type="ECO:0000259" key="13">
    <source>
        <dbReference type="PROSITE" id="PS51382"/>
    </source>
</evidence>
<dbReference type="Pfam" id="PF03105">
    <property type="entry name" value="SPX"/>
    <property type="match status" value="2"/>
</dbReference>
<comment type="subcellular location">
    <subcellularLocation>
        <location evidence="1">Cell membrane</location>
        <topology evidence="1">Multi-pass membrane protein</topology>
    </subcellularLocation>
</comment>
<keyword evidence="4" id="KW-1003">Cell membrane</keyword>
<evidence type="ECO:0000256" key="4">
    <source>
        <dbReference type="ARBA" id="ARBA00022475"/>
    </source>
</evidence>
<evidence type="ECO:0000259" key="12">
    <source>
        <dbReference type="PROSITE" id="PS51380"/>
    </source>
</evidence>
<accession>A0ABD3EIK9</accession>
<feature type="coiled-coil region" evidence="10">
    <location>
        <begin position="73"/>
        <end position="100"/>
    </location>
</feature>
<evidence type="ECO:0000256" key="6">
    <source>
        <dbReference type="ARBA" id="ARBA00022692"/>
    </source>
</evidence>
<evidence type="ECO:0000256" key="9">
    <source>
        <dbReference type="ARBA" id="ARBA00043939"/>
    </source>
</evidence>